<feature type="chain" id="PRO_5030914762" description="YD repeat (Two copies)" evidence="2">
    <location>
        <begin position="28"/>
        <end position="307"/>
    </location>
</feature>
<evidence type="ECO:0008006" key="5">
    <source>
        <dbReference type="Google" id="ProtNLM"/>
    </source>
</evidence>
<keyword evidence="2" id="KW-0732">Signal</keyword>
<gene>
    <name evidence="3" type="ORF">NCTC11458_00348</name>
</gene>
<feature type="signal peptide" evidence="2">
    <location>
        <begin position="1"/>
        <end position="27"/>
    </location>
</feature>
<accession>A0A7Z9CAW0</accession>
<evidence type="ECO:0000313" key="3">
    <source>
        <dbReference type="EMBL" id="VDG81065.1"/>
    </source>
</evidence>
<proteinExistence type="predicted"/>
<comment type="caution">
    <text evidence="3">The sequence shown here is derived from an EMBL/GenBank/DDBJ whole genome shotgun (WGS) entry which is preliminary data.</text>
</comment>
<protein>
    <recommendedName>
        <fullName evidence="5">YD repeat (Two copies)</fullName>
    </recommendedName>
</protein>
<evidence type="ECO:0000256" key="2">
    <source>
        <dbReference type="SAM" id="SignalP"/>
    </source>
</evidence>
<reference evidence="3 4" key="1">
    <citation type="submission" date="2018-11" db="EMBL/GenBank/DDBJ databases">
        <authorList>
            <consortium name="Pathogen Informatics"/>
        </authorList>
    </citation>
    <scope>NUCLEOTIDE SEQUENCE [LARGE SCALE GENOMIC DNA]</scope>
    <source>
        <strain evidence="3 4">NCTC11458</strain>
    </source>
</reference>
<dbReference type="EMBL" id="UYIQ01000001">
    <property type="protein sequence ID" value="VDG81065.1"/>
    <property type="molecule type" value="Genomic_DNA"/>
</dbReference>
<dbReference type="Proteomes" id="UP000276733">
    <property type="component" value="Unassembled WGS sequence"/>
</dbReference>
<organism evidence="3 4">
    <name type="scientific">Capnocytophaga ochracea</name>
    <dbReference type="NCBI Taxonomy" id="1018"/>
    <lineage>
        <taxon>Bacteria</taxon>
        <taxon>Pseudomonadati</taxon>
        <taxon>Bacteroidota</taxon>
        <taxon>Flavobacteriia</taxon>
        <taxon>Flavobacteriales</taxon>
        <taxon>Flavobacteriaceae</taxon>
        <taxon>Capnocytophaga</taxon>
    </lineage>
</organism>
<evidence type="ECO:0000256" key="1">
    <source>
        <dbReference type="SAM" id="MobiDB-lite"/>
    </source>
</evidence>
<dbReference type="Gene3D" id="2.180.10.10">
    <property type="entry name" value="RHS repeat-associated core"/>
    <property type="match status" value="1"/>
</dbReference>
<feature type="region of interest" description="Disordered" evidence="1">
    <location>
        <begin position="29"/>
        <end position="54"/>
    </location>
</feature>
<evidence type="ECO:0000313" key="4">
    <source>
        <dbReference type="Proteomes" id="UP000276733"/>
    </source>
</evidence>
<sequence>MHQVFNFKKMKRIILSLLVTACLTACSKNDNDAPDDKKPPVTLEPKPAPEPTVGVYPRIVTTTQHLRKKQLVAESTIVNGKVTKSIQKVTDLENGNVTTYIIDYKYDANGYPTEITTSRKGRTILDEKETYRFENKRLVKKIKIVEGGVRTNTHNYSYDSEGKLIKYIYSMQQYIDPKPSVIETNYTYSGTTVWAVVGNRTETITFDSRWNKLKNEQKFTRTAEIWEYQYNDKPNQAYGHLGDLLYPEEFISKNCLTLMRYISKEEGKADSISEYRREYQYNAQGNIREIKKYDSNGKLEETTEYEY</sequence>
<dbReference type="AlphaFoldDB" id="A0A7Z9CAW0"/>
<feature type="compositionally biased region" description="Basic and acidic residues" evidence="1">
    <location>
        <begin position="29"/>
        <end position="39"/>
    </location>
</feature>
<name>A0A7Z9CAW0_CAPOC</name>